<evidence type="ECO:0000256" key="1">
    <source>
        <dbReference type="SAM" id="MobiDB-lite"/>
    </source>
</evidence>
<accession>A0ABY2U2Y2</accession>
<comment type="caution">
    <text evidence="2">The sequence shown here is derived from an EMBL/GenBank/DDBJ whole genome shotgun (WGS) entry which is preliminary data.</text>
</comment>
<sequence>MTPVQKLGVLQVTMTIVCFSTWKVDAWRYGKQLSDLDMAHQADLATISNAANTQTRQALERQQAAEQARADLDAKSTKERMNDLAENERLRRAADDSARRLRIAGSCRADSGNVSSSAGTTSLGNAGTVELAPVAGQTVFDIRAGIIADQAALRVLQKFVMYVCRSGLCSVGGDAADRVFNFVE</sequence>
<organism evidence="2 3">
    <name type="scientific">Pseudomonas edaphica</name>
    <dbReference type="NCBI Taxonomy" id="2006980"/>
    <lineage>
        <taxon>Bacteria</taxon>
        <taxon>Pseudomonadati</taxon>
        <taxon>Pseudomonadota</taxon>
        <taxon>Gammaproteobacteria</taxon>
        <taxon>Pseudomonadales</taxon>
        <taxon>Pseudomonadaceae</taxon>
        <taxon>Pseudomonas</taxon>
    </lineage>
</organism>
<feature type="region of interest" description="Disordered" evidence="1">
    <location>
        <begin position="55"/>
        <end position="84"/>
    </location>
</feature>
<dbReference type="RefSeq" id="WP_138452164.1">
    <property type="nucleotide sequence ID" value="NZ_VBVZ01000256.1"/>
</dbReference>
<evidence type="ECO:0000313" key="3">
    <source>
        <dbReference type="Proteomes" id="UP000304941"/>
    </source>
</evidence>
<feature type="compositionally biased region" description="Basic and acidic residues" evidence="1">
    <location>
        <begin position="68"/>
        <end position="84"/>
    </location>
</feature>
<dbReference type="HAMAP" id="MF_04137">
    <property type="entry name" value="I_SPANIN_LAMBDA"/>
    <property type="match status" value="1"/>
</dbReference>
<reference evidence="2 3" key="1">
    <citation type="submission" date="2019-05" db="EMBL/GenBank/DDBJ databases">
        <title>Pseudomonas edaphica sp. nov., isolated from rhizospheric soil of Cistus ladanifer L. in Spain.</title>
        <authorList>
            <person name="Peix A."/>
        </authorList>
    </citation>
    <scope>NUCLEOTIDE SEQUENCE [LARGE SCALE GENOMIC DNA]</scope>
    <source>
        <strain evidence="2 3">RD25</strain>
    </source>
</reference>
<gene>
    <name evidence="2" type="ORF">FEM54_17560</name>
</gene>
<name>A0ABY2U2Y2_9PSED</name>
<feature type="compositionally biased region" description="Low complexity" evidence="1">
    <location>
        <begin position="55"/>
        <end position="67"/>
    </location>
</feature>
<keyword evidence="3" id="KW-1185">Reference proteome</keyword>
<dbReference type="EMBL" id="VBVZ01000256">
    <property type="protein sequence ID" value="TLG90469.1"/>
    <property type="molecule type" value="Genomic_DNA"/>
</dbReference>
<dbReference type="Proteomes" id="UP000304941">
    <property type="component" value="Unassembled WGS sequence"/>
</dbReference>
<dbReference type="Pfam" id="PF03245">
    <property type="entry name" value="Phage_lysis"/>
    <property type="match status" value="1"/>
</dbReference>
<evidence type="ECO:0000313" key="2">
    <source>
        <dbReference type="EMBL" id="TLG90469.1"/>
    </source>
</evidence>
<proteinExistence type="inferred from homology"/>
<dbReference type="InterPro" id="IPR004929">
    <property type="entry name" value="I-spanin"/>
</dbReference>
<protein>
    <submittedName>
        <fullName evidence="2">Lysis protein</fullName>
    </submittedName>
</protein>